<dbReference type="PANTHER" id="PTHR43384:SF10">
    <property type="entry name" value="ATPASE INVOLVED IN CHROMOSOME PARTITIONING, PARA_MIND FAMILY"/>
    <property type="match status" value="1"/>
</dbReference>
<dbReference type="InterPro" id="IPR027417">
    <property type="entry name" value="P-loop_NTPase"/>
</dbReference>
<dbReference type="Proteomes" id="UP000660380">
    <property type="component" value="Unassembled WGS sequence"/>
</dbReference>
<reference evidence="3 4" key="1">
    <citation type="journal article" date="2020" name="ISME J.">
        <title>Comparative genomics reveals insights into cyanobacterial evolution and habitat adaptation.</title>
        <authorList>
            <person name="Chen M.Y."/>
            <person name="Teng W.K."/>
            <person name="Zhao L."/>
            <person name="Hu C.X."/>
            <person name="Zhou Y.K."/>
            <person name="Han B.P."/>
            <person name="Song L.R."/>
            <person name="Shu W.S."/>
        </authorList>
    </citation>
    <scope>NUCLEOTIDE SEQUENCE [LARGE SCALE GENOMIC DNA]</scope>
    <source>
        <strain evidence="3 4">FACHB-248</strain>
    </source>
</reference>
<dbReference type="Pfam" id="PF10609">
    <property type="entry name" value="ParA"/>
    <property type="match status" value="1"/>
</dbReference>
<dbReference type="Gene3D" id="3.40.50.300">
    <property type="entry name" value="P-loop containing nucleotide triphosphate hydrolases"/>
    <property type="match status" value="1"/>
</dbReference>
<accession>A0ABR8GM06</accession>
<dbReference type="RefSeq" id="WP_051502708.1">
    <property type="nucleotide sequence ID" value="NZ_JACJTA010000006.1"/>
</dbReference>
<keyword evidence="4" id="KW-1185">Reference proteome</keyword>
<proteinExistence type="predicted"/>
<sequence>MAKIVSIHSFRGGTGKSNVTANLATLIARAGYRVGIVDTDIQSPGIHVPFGLDETKVKHTLNDYLWGRCTIEAATYDLSSVFTTSKNWFSQNRGKIYLIPSSIKTGEISRILREGYDARLLNDGFRQIVQRFGLDYLFIDTHPGINEETLLSAIISDVLIVILRPDKQDYQGTAVTIDVARKLDVPKMLLVVNKALPSLNHERLRQQVQQTYNVPVAGVLPVCEEMFHLGSSDIFCLRYPEHPWTKTVSAIALHLSENNKPVNKPFHLGRING</sequence>
<keyword evidence="1" id="KW-0547">Nucleotide-binding</keyword>
<dbReference type="PANTHER" id="PTHR43384">
    <property type="entry name" value="SEPTUM SITE-DETERMINING PROTEIN MIND HOMOLOG, CHLOROPLASTIC-RELATED"/>
    <property type="match status" value="1"/>
</dbReference>
<name>A0ABR8GM06_9CYAN</name>
<keyword evidence="2" id="KW-0067">ATP-binding</keyword>
<dbReference type="SUPFAM" id="SSF52540">
    <property type="entry name" value="P-loop containing nucleoside triphosphate hydrolases"/>
    <property type="match status" value="1"/>
</dbReference>
<evidence type="ECO:0000256" key="2">
    <source>
        <dbReference type="ARBA" id="ARBA00022840"/>
    </source>
</evidence>
<dbReference type="InterPro" id="IPR033756">
    <property type="entry name" value="YlxH/NBP35"/>
</dbReference>
<evidence type="ECO:0000313" key="4">
    <source>
        <dbReference type="Proteomes" id="UP000660380"/>
    </source>
</evidence>
<organism evidence="3 4">
    <name type="scientific">Scytonema hofmannii FACHB-248</name>
    <dbReference type="NCBI Taxonomy" id="1842502"/>
    <lineage>
        <taxon>Bacteria</taxon>
        <taxon>Bacillati</taxon>
        <taxon>Cyanobacteriota</taxon>
        <taxon>Cyanophyceae</taxon>
        <taxon>Nostocales</taxon>
        <taxon>Scytonemataceae</taxon>
        <taxon>Scytonema</taxon>
    </lineage>
</organism>
<dbReference type="InterPro" id="IPR050625">
    <property type="entry name" value="ParA/MinD_ATPase"/>
</dbReference>
<evidence type="ECO:0000313" key="3">
    <source>
        <dbReference type="EMBL" id="MBD2603793.1"/>
    </source>
</evidence>
<dbReference type="EMBL" id="JACJTA010000006">
    <property type="protein sequence ID" value="MBD2603793.1"/>
    <property type="molecule type" value="Genomic_DNA"/>
</dbReference>
<gene>
    <name evidence="3" type="ORF">H6G81_04415</name>
</gene>
<evidence type="ECO:0000256" key="1">
    <source>
        <dbReference type="ARBA" id="ARBA00022741"/>
    </source>
</evidence>
<comment type="caution">
    <text evidence="3">The sequence shown here is derived from an EMBL/GenBank/DDBJ whole genome shotgun (WGS) entry which is preliminary data.</text>
</comment>
<protein>
    <submittedName>
        <fullName evidence="3">MinD/ParA family protein</fullName>
    </submittedName>
</protein>